<evidence type="ECO:0000313" key="2">
    <source>
        <dbReference type="EMBL" id="CAB4656935.1"/>
    </source>
</evidence>
<gene>
    <name evidence="2" type="ORF">UFOPK2289_00182</name>
    <name evidence="3" type="ORF">UFOPK3346_00340</name>
    <name evidence="4" type="ORF">UFOPK3670_00130</name>
    <name evidence="5" type="ORF">UFOPK4308_00367</name>
</gene>
<dbReference type="AlphaFoldDB" id="A0A6J6L9E4"/>
<dbReference type="EMBL" id="CAEZWT010000003">
    <property type="protein sequence ID" value="CAB4656935.1"/>
    <property type="molecule type" value="Genomic_DNA"/>
</dbReference>
<name>A0A6J6L9E4_9ZZZZ</name>
<evidence type="ECO:0000313" key="3">
    <source>
        <dbReference type="EMBL" id="CAB4858653.1"/>
    </source>
</evidence>
<proteinExistence type="predicted"/>
<dbReference type="EMBL" id="CAFBMV010000001">
    <property type="protein sequence ID" value="CAB4912464.1"/>
    <property type="molecule type" value="Genomic_DNA"/>
</dbReference>
<evidence type="ECO:0000259" key="1">
    <source>
        <dbReference type="PROSITE" id="PS50110"/>
    </source>
</evidence>
<feature type="domain" description="Response regulatory" evidence="1">
    <location>
        <begin position="9"/>
        <end position="128"/>
    </location>
</feature>
<evidence type="ECO:0000313" key="4">
    <source>
        <dbReference type="EMBL" id="CAB4912464.1"/>
    </source>
</evidence>
<accession>A0A6J6L9E4</accession>
<reference evidence="2" key="1">
    <citation type="submission" date="2020-05" db="EMBL/GenBank/DDBJ databases">
        <authorList>
            <person name="Chiriac C."/>
            <person name="Salcher M."/>
            <person name="Ghai R."/>
            <person name="Kavagutti S V."/>
        </authorList>
    </citation>
    <scope>NUCLEOTIDE SEQUENCE</scope>
</reference>
<dbReference type="EMBL" id="CAFBQL010000002">
    <property type="protein sequence ID" value="CAB5054831.1"/>
    <property type="molecule type" value="Genomic_DNA"/>
</dbReference>
<organism evidence="2">
    <name type="scientific">freshwater metagenome</name>
    <dbReference type="NCBI Taxonomy" id="449393"/>
    <lineage>
        <taxon>unclassified sequences</taxon>
        <taxon>metagenomes</taxon>
        <taxon>ecological metagenomes</taxon>
    </lineage>
</organism>
<dbReference type="SUPFAM" id="SSF52172">
    <property type="entry name" value="CheY-like"/>
    <property type="match status" value="1"/>
</dbReference>
<sequence length="136" mass="14384">MSDSSKTLTIVLYSDDATVRASIRAALGSRISPESAPHEIIEFATGPALHSFLDANRVDAIILDGEAAPEGGLGICRQIKDEVFNAPPVIVYVGRADDAWLGAWSRADAILVHPVDPFTLAKRVGALLALASTPHL</sequence>
<dbReference type="GO" id="GO:0000160">
    <property type="term" value="P:phosphorelay signal transduction system"/>
    <property type="evidence" value="ECO:0007669"/>
    <property type="project" value="InterPro"/>
</dbReference>
<dbReference type="EMBL" id="CAFBLE010000002">
    <property type="protein sequence ID" value="CAB4858653.1"/>
    <property type="molecule type" value="Genomic_DNA"/>
</dbReference>
<protein>
    <submittedName>
        <fullName evidence="2">Unannotated protein</fullName>
    </submittedName>
</protein>
<dbReference type="Gene3D" id="3.40.50.2300">
    <property type="match status" value="1"/>
</dbReference>
<dbReference type="InterPro" id="IPR011006">
    <property type="entry name" value="CheY-like_superfamily"/>
</dbReference>
<dbReference type="SMART" id="SM00448">
    <property type="entry name" value="REC"/>
    <property type="match status" value="1"/>
</dbReference>
<evidence type="ECO:0000313" key="5">
    <source>
        <dbReference type="EMBL" id="CAB5054831.1"/>
    </source>
</evidence>
<dbReference type="PROSITE" id="PS50110">
    <property type="entry name" value="RESPONSE_REGULATORY"/>
    <property type="match status" value="1"/>
</dbReference>
<dbReference type="InterPro" id="IPR001789">
    <property type="entry name" value="Sig_transdc_resp-reg_receiver"/>
</dbReference>